<name>A0ABZ3DDB6_9BURK</name>
<proteinExistence type="predicted"/>
<dbReference type="Proteomes" id="UP001448498">
    <property type="component" value="Chromosome 1"/>
</dbReference>
<gene>
    <name evidence="1" type="ORF">OHZ10_10670</name>
</gene>
<dbReference type="InterPro" id="IPR021710">
    <property type="entry name" value="DUF3293"/>
</dbReference>
<dbReference type="Pfam" id="PF11697">
    <property type="entry name" value="DUF3293"/>
    <property type="match status" value="1"/>
</dbReference>
<organism evidence="1 2">
    <name type="scientific">Burkholderia arboris</name>
    <dbReference type="NCBI Taxonomy" id="488730"/>
    <lineage>
        <taxon>Bacteria</taxon>
        <taxon>Pseudomonadati</taxon>
        <taxon>Pseudomonadota</taxon>
        <taxon>Betaproteobacteria</taxon>
        <taxon>Burkholderiales</taxon>
        <taxon>Burkholderiaceae</taxon>
        <taxon>Burkholderia</taxon>
        <taxon>Burkholderia cepacia complex</taxon>
    </lineage>
</organism>
<evidence type="ECO:0000313" key="2">
    <source>
        <dbReference type="Proteomes" id="UP001448498"/>
    </source>
</evidence>
<reference evidence="1 2" key="1">
    <citation type="submission" date="2022-10" db="EMBL/GenBank/DDBJ databases">
        <title>Genomic of Burkholderia cepacia PN-1.</title>
        <authorList>
            <person name="Yang Y."/>
            <person name="Guan H."/>
            <person name="Huang J."/>
        </authorList>
    </citation>
    <scope>NUCLEOTIDE SEQUENCE [LARGE SCALE GENOMIC DNA]</scope>
    <source>
        <strain evidence="1 2">PN-1</strain>
    </source>
</reference>
<keyword evidence="2" id="KW-1185">Reference proteome</keyword>
<accession>A0ABZ3DDB6</accession>
<dbReference type="EMBL" id="CP109821">
    <property type="protein sequence ID" value="XAE46825.1"/>
    <property type="molecule type" value="Genomic_DNA"/>
</dbReference>
<evidence type="ECO:0000313" key="1">
    <source>
        <dbReference type="EMBL" id="XAE46825.1"/>
    </source>
</evidence>
<sequence length="141" mass="15520">MTTHSNINPATIQAYRETLYCVEGEWSMTLRVGQRSKALAALHEASGVESSAFLTAWNPYSRKCDDETNAALQKKLTDELTSRGVRFVSGVGRHPSSDWAEPSLLVLGISLEAAKRIGVRYKQNAIVWCGADAVPELLLLR</sequence>
<protein>
    <submittedName>
        <fullName evidence="1">DUF3293 domain-containing protein</fullName>
    </submittedName>
</protein>